<feature type="compositionally biased region" description="Basic and acidic residues" evidence="1">
    <location>
        <begin position="107"/>
        <end position="118"/>
    </location>
</feature>
<proteinExistence type="predicted"/>
<accession>A0A835CLE8</accession>
<dbReference type="EMBL" id="JAAIUW010000001">
    <property type="protein sequence ID" value="KAF7843332.1"/>
    <property type="molecule type" value="Genomic_DNA"/>
</dbReference>
<protein>
    <submittedName>
        <fullName evidence="2">LysM domain-containing GPI-anchored protein 2</fullName>
    </submittedName>
</protein>
<evidence type="ECO:0000313" key="3">
    <source>
        <dbReference type="Proteomes" id="UP000634136"/>
    </source>
</evidence>
<name>A0A835CLE8_9FABA</name>
<evidence type="ECO:0000256" key="1">
    <source>
        <dbReference type="SAM" id="MobiDB-lite"/>
    </source>
</evidence>
<dbReference type="PANTHER" id="PTHR33734">
    <property type="entry name" value="LYSM DOMAIN-CONTAINING GPI-ANCHORED PROTEIN 2"/>
    <property type="match status" value="1"/>
</dbReference>
<evidence type="ECO:0000313" key="2">
    <source>
        <dbReference type="EMBL" id="KAF7843332.1"/>
    </source>
</evidence>
<organism evidence="2 3">
    <name type="scientific">Senna tora</name>
    <dbReference type="NCBI Taxonomy" id="362788"/>
    <lineage>
        <taxon>Eukaryota</taxon>
        <taxon>Viridiplantae</taxon>
        <taxon>Streptophyta</taxon>
        <taxon>Embryophyta</taxon>
        <taxon>Tracheophyta</taxon>
        <taxon>Spermatophyta</taxon>
        <taxon>Magnoliopsida</taxon>
        <taxon>eudicotyledons</taxon>
        <taxon>Gunneridae</taxon>
        <taxon>Pentapetalae</taxon>
        <taxon>rosids</taxon>
        <taxon>fabids</taxon>
        <taxon>Fabales</taxon>
        <taxon>Fabaceae</taxon>
        <taxon>Caesalpinioideae</taxon>
        <taxon>Cassia clade</taxon>
        <taxon>Senna</taxon>
    </lineage>
</organism>
<dbReference type="Proteomes" id="UP000634136">
    <property type="component" value="Unassembled WGS sequence"/>
</dbReference>
<dbReference type="PANTHER" id="PTHR33734:SF11">
    <property type="entry name" value="LYSM DOMAIN-CONTAINING GPI-ANCHORED PROTEIN 2"/>
    <property type="match status" value="1"/>
</dbReference>
<dbReference type="OrthoDB" id="2107166at2759"/>
<feature type="region of interest" description="Disordered" evidence="1">
    <location>
        <begin position="106"/>
        <end position="128"/>
    </location>
</feature>
<sequence>MVKNVSLDYPLLVPNGTYIYTANGCVRCKCDATNNLILQCEPSKLKPTNWSTCPSMQCNSSSIMYIGNNTTTSGSHNVTVCAYAGYATQTIFTTLVTQPIPPVISGRTHDDAGKDSSMKARGGFGSLW</sequence>
<reference evidence="2" key="1">
    <citation type="submission" date="2020-09" db="EMBL/GenBank/DDBJ databases">
        <title>Genome-Enabled Discovery of Anthraquinone Biosynthesis in Senna tora.</title>
        <authorList>
            <person name="Kang S.-H."/>
            <person name="Pandey R.P."/>
            <person name="Lee C.-M."/>
            <person name="Sim J.-S."/>
            <person name="Jeong J.-T."/>
            <person name="Choi B.-S."/>
            <person name="Jung M."/>
            <person name="Ginzburg D."/>
            <person name="Zhao K."/>
            <person name="Won S.Y."/>
            <person name="Oh T.-J."/>
            <person name="Yu Y."/>
            <person name="Kim N.-H."/>
            <person name="Lee O.R."/>
            <person name="Lee T.-H."/>
            <person name="Bashyal P."/>
            <person name="Kim T.-S."/>
            <person name="Lee W.-H."/>
            <person name="Kawkins C."/>
            <person name="Kim C.-K."/>
            <person name="Kim J.S."/>
            <person name="Ahn B.O."/>
            <person name="Rhee S.Y."/>
            <person name="Sohng J.K."/>
        </authorList>
    </citation>
    <scope>NUCLEOTIDE SEQUENCE</scope>
    <source>
        <tissue evidence="2">Leaf</tissue>
    </source>
</reference>
<gene>
    <name evidence="2" type="ORF">G2W53_000237</name>
</gene>
<comment type="caution">
    <text evidence="2">The sequence shown here is derived from an EMBL/GenBank/DDBJ whole genome shotgun (WGS) entry which is preliminary data.</text>
</comment>
<dbReference type="AlphaFoldDB" id="A0A835CLE8"/>
<keyword evidence="3" id="KW-1185">Reference proteome</keyword>